<proteinExistence type="predicted"/>
<gene>
    <name evidence="1" type="ORF">CANCADRAFT_57650</name>
</gene>
<dbReference type="Pfam" id="PF00400">
    <property type="entry name" value="WD40"/>
    <property type="match status" value="1"/>
</dbReference>
<protein>
    <recommendedName>
        <fullName evidence="3">LisH domain-containing protein</fullName>
    </recommendedName>
</protein>
<accession>A0A1E4TI09</accession>
<organism evidence="1 2">
    <name type="scientific">Tortispora caseinolytica NRRL Y-17796</name>
    <dbReference type="NCBI Taxonomy" id="767744"/>
    <lineage>
        <taxon>Eukaryota</taxon>
        <taxon>Fungi</taxon>
        <taxon>Dikarya</taxon>
        <taxon>Ascomycota</taxon>
        <taxon>Saccharomycotina</taxon>
        <taxon>Trigonopsidomycetes</taxon>
        <taxon>Trigonopsidales</taxon>
        <taxon>Trigonopsidaceae</taxon>
        <taxon>Tortispora</taxon>
    </lineage>
</organism>
<sequence length="441" mass="47657">MPADDNIDILVAKYLRNNHSSAFKIFIDELGLEESYFNDEITASDSLESIVAAKKRYDNAAGIDRSNTRTDFSAFQHLLGFGTPISSRTFLATADAQIVALATGLVQDIQSCVLSTVARQLICLDLQTVQPRILLGADSVLKKVGIVLATAVLPDGNILAGTADGTLLLLSGSGQLLHSQKLHAKFLCHLKIYATANCVYVASAGADSSVAVCTYSNQQPQRSQPQLQPLHEIAVKAECITFAYCRPASHPDQSKLCLIVGIRSSMLLKVYALSEQPQTDALEPADVLGYIPLSHNTDYIKNKFEPNQMHNDPMTPLDMLSIDKTLVCAVDSTPQLRLICVQNIAYTDHSQIGTQAALMDVTTEVPQHQLSNPKLCCLASRPGVFIINGDSSAFGVDLESGKIQAHLQEHTQVKALARSPLNDSLIVGCKDGTVARWAAQT</sequence>
<reference evidence="2" key="1">
    <citation type="submission" date="2016-02" db="EMBL/GenBank/DDBJ databases">
        <title>Comparative genomics of biotechnologically important yeasts.</title>
        <authorList>
            <consortium name="DOE Joint Genome Institute"/>
            <person name="Riley R."/>
            <person name="Haridas S."/>
            <person name="Wolfe K.H."/>
            <person name="Lopes M.R."/>
            <person name="Hittinger C.T."/>
            <person name="Goker M."/>
            <person name="Salamov A."/>
            <person name="Wisecaver J."/>
            <person name="Long T.M."/>
            <person name="Aerts A.L."/>
            <person name="Barry K."/>
            <person name="Choi C."/>
            <person name="Clum A."/>
            <person name="Coughlan A.Y."/>
            <person name="Deshpande S."/>
            <person name="Douglass A.P."/>
            <person name="Hanson S.J."/>
            <person name="Klenk H.-P."/>
            <person name="Labutti K."/>
            <person name="Lapidus A."/>
            <person name="Lindquist E."/>
            <person name="Lipzen A."/>
            <person name="Meier-Kolthoff J.P."/>
            <person name="Ohm R.A."/>
            <person name="Otillar R.P."/>
            <person name="Pangilinan J."/>
            <person name="Peng Y."/>
            <person name="Rokas A."/>
            <person name="Rosa C.A."/>
            <person name="Scheuner C."/>
            <person name="Sibirny A.A."/>
            <person name="Slot J.C."/>
            <person name="Stielow J.B."/>
            <person name="Sun H."/>
            <person name="Kurtzman C.P."/>
            <person name="Blackwell M."/>
            <person name="Jeffries T.W."/>
            <person name="Grigoriev I.V."/>
        </authorList>
    </citation>
    <scope>NUCLEOTIDE SEQUENCE [LARGE SCALE GENOMIC DNA]</scope>
    <source>
        <strain evidence="2">NRRL Y-17796</strain>
    </source>
</reference>
<dbReference type="SUPFAM" id="SSF50998">
    <property type="entry name" value="Quinoprotein alcohol dehydrogenase-like"/>
    <property type="match status" value="1"/>
</dbReference>
<dbReference type="Gene3D" id="2.130.10.10">
    <property type="entry name" value="YVTN repeat-like/Quinoprotein amine dehydrogenase"/>
    <property type="match status" value="1"/>
</dbReference>
<dbReference type="Proteomes" id="UP000095023">
    <property type="component" value="Unassembled WGS sequence"/>
</dbReference>
<keyword evidence="2" id="KW-1185">Reference proteome</keyword>
<evidence type="ECO:0008006" key="3">
    <source>
        <dbReference type="Google" id="ProtNLM"/>
    </source>
</evidence>
<name>A0A1E4TI09_9ASCO</name>
<evidence type="ECO:0000313" key="1">
    <source>
        <dbReference type="EMBL" id="ODV91392.1"/>
    </source>
</evidence>
<dbReference type="InterPro" id="IPR015943">
    <property type="entry name" value="WD40/YVTN_repeat-like_dom_sf"/>
</dbReference>
<dbReference type="InterPro" id="IPR001680">
    <property type="entry name" value="WD40_rpt"/>
</dbReference>
<dbReference type="AlphaFoldDB" id="A0A1E4TI09"/>
<evidence type="ECO:0000313" key="2">
    <source>
        <dbReference type="Proteomes" id="UP000095023"/>
    </source>
</evidence>
<dbReference type="InterPro" id="IPR011047">
    <property type="entry name" value="Quinoprotein_ADH-like_sf"/>
</dbReference>
<dbReference type="EMBL" id="KV453842">
    <property type="protein sequence ID" value="ODV91392.1"/>
    <property type="molecule type" value="Genomic_DNA"/>
</dbReference>
<dbReference type="SMART" id="SM00320">
    <property type="entry name" value="WD40"/>
    <property type="match status" value="3"/>
</dbReference>